<keyword evidence="2" id="KW-1185">Reference proteome</keyword>
<protein>
    <submittedName>
        <fullName evidence="1">Uncharacterized protein</fullName>
    </submittedName>
</protein>
<accession>A0A517WWM3</accession>
<dbReference type="EMBL" id="CP037422">
    <property type="protein sequence ID" value="QDU09628.1"/>
    <property type="molecule type" value="Genomic_DNA"/>
</dbReference>
<dbReference type="Proteomes" id="UP000318384">
    <property type="component" value="Chromosome"/>
</dbReference>
<dbReference type="RefSeq" id="WP_145176141.1">
    <property type="nucleotide sequence ID" value="NZ_CP037422.1"/>
</dbReference>
<name>A0A517WWM3_9PLAN</name>
<sequence>MQILIQTDGVVRCLYDEMLDLHGIGRLQIKRGSYVEPDQQGNWSTDLSPVAGPLLGPYRNRSDALHAEREWLEMHWLTNSR</sequence>
<evidence type="ECO:0000313" key="1">
    <source>
        <dbReference type="EMBL" id="QDU09628.1"/>
    </source>
</evidence>
<proteinExistence type="predicted"/>
<dbReference type="OrthoDB" id="280020at2"/>
<gene>
    <name evidence="1" type="ORF">V202x_30040</name>
</gene>
<reference evidence="1 2" key="1">
    <citation type="submission" date="2019-03" db="EMBL/GenBank/DDBJ databases">
        <title>Deep-cultivation of Planctomycetes and their phenomic and genomic characterization uncovers novel biology.</title>
        <authorList>
            <person name="Wiegand S."/>
            <person name="Jogler M."/>
            <person name="Boedeker C."/>
            <person name="Pinto D."/>
            <person name="Vollmers J."/>
            <person name="Rivas-Marin E."/>
            <person name="Kohn T."/>
            <person name="Peeters S.H."/>
            <person name="Heuer A."/>
            <person name="Rast P."/>
            <person name="Oberbeckmann S."/>
            <person name="Bunk B."/>
            <person name="Jeske O."/>
            <person name="Meyerdierks A."/>
            <person name="Storesund J.E."/>
            <person name="Kallscheuer N."/>
            <person name="Luecker S."/>
            <person name="Lage O.M."/>
            <person name="Pohl T."/>
            <person name="Merkel B.J."/>
            <person name="Hornburger P."/>
            <person name="Mueller R.-W."/>
            <person name="Bruemmer F."/>
            <person name="Labrenz M."/>
            <person name="Spormann A.M."/>
            <person name="Op den Camp H."/>
            <person name="Overmann J."/>
            <person name="Amann R."/>
            <person name="Jetten M.S.M."/>
            <person name="Mascher T."/>
            <person name="Medema M.H."/>
            <person name="Devos D.P."/>
            <person name="Kaster A.-K."/>
            <person name="Ovreas L."/>
            <person name="Rohde M."/>
            <person name="Galperin M.Y."/>
            <person name="Jogler C."/>
        </authorList>
    </citation>
    <scope>NUCLEOTIDE SEQUENCE [LARGE SCALE GENOMIC DNA]</scope>
    <source>
        <strain evidence="1 2">V202</strain>
    </source>
</reference>
<evidence type="ECO:0000313" key="2">
    <source>
        <dbReference type="Proteomes" id="UP000318384"/>
    </source>
</evidence>
<dbReference type="AlphaFoldDB" id="A0A517WWM3"/>
<organism evidence="1 2">
    <name type="scientific">Gimesia aquarii</name>
    <dbReference type="NCBI Taxonomy" id="2527964"/>
    <lineage>
        <taxon>Bacteria</taxon>
        <taxon>Pseudomonadati</taxon>
        <taxon>Planctomycetota</taxon>
        <taxon>Planctomycetia</taxon>
        <taxon>Planctomycetales</taxon>
        <taxon>Planctomycetaceae</taxon>
        <taxon>Gimesia</taxon>
    </lineage>
</organism>